<dbReference type="InterPro" id="IPR014044">
    <property type="entry name" value="CAP_dom"/>
</dbReference>
<dbReference type="Proteomes" id="UP001060261">
    <property type="component" value="Chromosome"/>
</dbReference>
<feature type="domain" description="SCP" evidence="1">
    <location>
        <begin position="2"/>
        <end position="85"/>
    </location>
</feature>
<evidence type="ECO:0000313" key="3">
    <source>
        <dbReference type="Proteomes" id="UP001060261"/>
    </source>
</evidence>
<dbReference type="RefSeq" id="WP_260561522.1">
    <property type="nucleotide sequence ID" value="NZ_BAABEC010000192.1"/>
</dbReference>
<reference evidence="2" key="1">
    <citation type="submission" date="2022-09" db="EMBL/GenBank/DDBJ databases">
        <title>genome sequence of Deinococcus rubellus.</title>
        <authorList>
            <person name="Srinivasan S."/>
        </authorList>
    </citation>
    <scope>NUCLEOTIDE SEQUENCE</scope>
    <source>
        <strain evidence="2">Ant6</strain>
    </source>
</reference>
<dbReference type="Pfam" id="PF00188">
    <property type="entry name" value="CAP"/>
    <property type="match status" value="1"/>
</dbReference>
<evidence type="ECO:0000313" key="2">
    <source>
        <dbReference type="EMBL" id="UWX65266.1"/>
    </source>
</evidence>
<organism evidence="2 3">
    <name type="scientific">Deinococcus rubellus</name>
    <dbReference type="NCBI Taxonomy" id="1889240"/>
    <lineage>
        <taxon>Bacteria</taxon>
        <taxon>Thermotogati</taxon>
        <taxon>Deinococcota</taxon>
        <taxon>Deinococci</taxon>
        <taxon>Deinococcales</taxon>
        <taxon>Deinococcaceae</taxon>
        <taxon>Deinococcus</taxon>
    </lineage>
</organism>
<dbReference type="PANTHER" id="PTHR31157">
    <property type="entry name" value="SCP DOMAIN-CONTAINING PROTEIN"/>
    <property type="match status" value="1"/>
</dbReference>
<keyword evidence="3" id="KW-1185">Reference proteome</keyword>
<dbReference type="EMBL" id="CP104213">
    <property type="protein sequence ID" value="UWX65266.1"/>
    <property type="molecule type" value="Genomic_DNA"/>
</dbReference>
<dbReference type="CDD" id="cd05379">
    <property type="entry name" value="CAP_bacterial"/>
    <property type="match status" value="1"/>
</dbReference>
<dbReference type="SUPFAM" id="SSF55797">
    <property type="entry name" value="PR-1-like"/>
    <property type="match status" value="1"/>
</dbReference>
<accession>A0ABY5YKN3</accession>
<dbReference type="Gene3D" id="3.40.33.10">
    <property type="entry name" value="CAP"/>
    <property type="match status" value="1"/>
</dbReference>
<dbReference type="InterPro" id="IPR035940">
    <property type="entry name" value="CAP_sf"/>
</dbReference>
<dbReference type="PANTHER" id="PTHR31157:SF1">
    <property type="entry name" value="SCP DOMAIN-CONTAINING PROTEIN"/>
    <property type="match status" value="1"/>
</dbReference>
<protein>
    <submittedName>
        <fullName evidence="2">CAP domain-containing protein</fullName>
    </submittedName>
</protein>
<gene>
    <name evidence="2" type="ORF">N0D28_06320</name>
</gene>
<evidence type="ECO:0000259" key="1">
    <source>
        <dbReference type="Pfam" id="PF00188"/>
    </source>
</evidence>
<sequence length="89" mass="9595">MANLNYFSHTSQDGRTFDQRISAAGYSWSAIGENIAAGQPTPEAVVAGWLSSPDHCTNIMGARFTQMGLGYAAGGSYGVYWVQDFGRPR</sequence>
<proteinExistence type="predicted"/>
<name>A0ABY5YKN3_9DEIO</name>